<feature type="site" description="Important for catalytic activity" evidence="7">
    <location>
        <position position="290"/>
    </location>
</feature>
<keyword evidence="5 7" id="KW-0456">Lyase</keyword>
<dbReference type="EC" id="4.2.2.29" evidence="7"/>
<feature type="compositionally biased region" description="Low complexity" evidence="8">
    <location>
        <begin position="18"/>
        <end position="27"/>
    </location>
</feature>
<proteinExistence type="inferred from homology"/>
<keyword evidence="3 7" id="KW-1133">Transmembrane helix</keyword>
<gene>
    <name evidence="7 9" type="primary">mltG</name>
    <name evidence="9" type="ORF">V6R90_08910</name>
</gene>
<comment type="function">
    <text evidence="7">Functions as a peptidoglycan terminase that cleaves nascent peptidoglycan strands endolytically to terminate their elongation.</text>
</comment>
<evidence type="ECO:0000256" key="3">
    <source>
        <dbReference type="ARBA" id="ARBA00022989"/>
    </source>
</evidence>
<organism evidence="9 10">
    <name type="scientific">Nocardioides kribbensis</name>
    <dbReference type="NCBI Taxonomy" id="305517"/>
    <lineage>
        <taxon>Bacteria</taxon>
        <taxon>Bacillati</taxon>
        <taxon>Actinomycetota</taxon>
        <taxon>Actinomycetes</taxon>
        <taxon>Propionibacteriales</taxon>
        <taxon>Nocardioidaceae</taxon>
        <taxon>Nocardioides</taxon>
    </lineage>
</organism>
<dbReference type="InterPro" id="IPR003770">
    <property type="entry name" value="MLTG-like"/>
</dbReference>
<evidence type="ECO:0000256" key="6">
    <source>
        <dbReference type="ARBA" id="ARBA00023316"/>
    </source>
</evidence>
<dbReference type="PANTHER" id="PTHR30518">
    <property type="entry name" value="ENDOLYTIC MUREIN TRANSGLYCOSYLASE"/>
    <property type="match status" value="1"/>
</dbReference>
<dbReference type="EMBL" id="JBEGDP010000007">
    <property type="protein sequence ID" value="MEQ7847396.1"/>
    <property type="molecule type" value="Genomic_DNA"/>
</dbReference>
<dbReference type="PANTHER" id="PTHR30518:SF2">
    <property type="entry name" value="ENDOLYTIC MUREIN TRANSGLYCOSYLASE"/>
    <property type="match status" value="1"/>
</dbReference>
<name>A0ABV1NY04_9ACTN</name>
<comment type="similarity">
    <text evidence="7">Belongs to the transglycosylase MltG family.</text>
</comment>
<evidence type="ECO:0000256" key="1">
    <source>
        <dbReference type="ARBA" id="ARBA00022475"/>
    </source>
</evidence>
<dbReference type="HAMAP" id="MF_02065">
    <property type="entry name" value="MltG"/>
    <property type="match status" value="1"/>
</dbReference>
<feature type="compositionally biased region" description="Basic and acidic residues" evidence="8">
    <location>
        <begin position="1"/>
        <end position="17"/>
    </location>
</feature>
<evidence type="ECO:0000256" key="4">
    <source>
        <dbReference type="ARBA" id="ARBA00023136"/>
    </source>
</evidence>
<dbReference type="RefSeq" id="WP_349804429.1">
    <property type="nucleotide sequence ID" value="NZ_JBEGDP010000007.1"/>
</dbReference>
<comment type="subcellular location">
    <subcellularLocation>
        <location evidence="7">Cell membrane</location>
        <topology evidence="7">Single-pass membrane protein</topology>
    </subcellularLocation>
</comment>
<evidence type="ECO:0000256" key="7">
    <source>
        <dbReference type="HAMAP-Rule" id="MF_02065"/>
    </source>
</evidence>
<keyword evidence="4 7" id="KW-0472">Membrane</keyword>
<reference evidence="9 10" key="1">
    <citation type="submission" date="2024-02" db="EMBL/GenBank/DDBJ databases">
        <title>Full genome sequence of Nocardioides kribbensis.</title>
        <authorList>
            <person name="Poletto B.L."/>
            <person name="Silva G."/>
            <person name="Galante D."/>
            <person name="Campos K.R."/>
            <person name="Santos M.B.N."/>
            <person name="Sacchi C.T."/>
        </authorList>
    </citation>
    <scope>NUCLEOTIDE SEQUENCE [LARGE SCALE GENOMIC DNA]</scope>
    <source>
        <strain evidence="9 10">O4R</strain>
    </source>
</reference>
<evidence type="ECO:0000256" key="2">
    <source>
        <dbReference type="ARBA" id="ARBA00022692"/>
    </source>
</evidence>
<evidence type="ECO:0000256" key="8">
    <source>
        <dbReference type="SAM" id="MobiDB-lite"/>
    </source>
</evidence>
<accession>A0ABV1NY04</accession>
<comment type="catalytic activity">
    <reaction evidence="7">
        <text>a peptidoglycan chain = a peptidoglycan chain with N-acetyl-1,6-anhydromuramyl-[peptide] at the reducing end + a peptidoglycan chain with N-acetylglucosamine at the non-reducing end.</text>
        <dbReference type="EC" id="4.2.2.29"/>
    </reaction>
</comment>
<feature type="region of interest" description="Disordered" evidence="8">
    <location>
        <begin position="1"/>
        <end position="56"/>
    </location>
</feature>
<evidence type="ECO:0000313" key="10">
    <source>
        <dbReference type="Proteomes" id="UP001482520"/>
    </source>
</evidence>
<comment type="caution">
    <text evidence="9">The sequence shown here is derived from an EMBL/GenBank/DDBJ whole genome shotgun (WGS) entry which is preliminary data.</text>
</comment>
<dbReference type="Proteomes" id="UP001482520">
    <property type="component" value="Unassembled WGS sequence"/>
</dbReference>
<dbReference type="Gene3D" id="3.30.1490.480">
    <property type="entry name" value="Endolytic murein transglycosylase"/>
    <property type="match status" value="1"/>
</dbReference>
<feature type="compositionally biased region" description="Basic and acidic residues" evidence="8">
    <location>
        <begin position="31"/>
        <end position="40"/>
    </location>
</feature>
<sequence>MSEHDRDPADGAPRDAAPDDGAAHAAAYPDQPEHPEHDDSPLPLSSAPDLGGRRRKKRSRLPGCLAVLVALTVLVGGGYLVYDRASSFIADQFSDPEDFEGPGSGRVQFEVASGDSSTQICRNLKDEGVVASVDACVGAATDNPDSAAIQAGFYRLKEEMSSADAIDVLVDPANVITDSVTIPEGLRVVDIVAILAEQTKVTTAELEAVLDDRRLLADLGLPDYAEGNPEGYLFPSTYAFAPREDAEGMVQAMLTRWRQAADDADLEASAERLGISPQELMTIASLVEAEGRGDDMPKVARVIYNRLSPDNDETAGLLQIDATVNYALGESGIARLTTDEIASVADSPYNTYEQPGLPPTPIEAPGDAAIAAAAAPAEGDWLYYVTVDLRTGETKFADTYDEFLVYEAEFDEYCATQSDRC</sequence>
<evidence type="ECO:0000256" key="5">
    <source>
        <dbReference type="ARBA" id="ARBA00023239"/>
    </source>
</evidence>
<dbReference type="Pfam" id="PF02618">
    <property type="entry name" value="YceG"/>
    <property type="match status" value="1"/>
</dbReference>
<feature type="transmembrane region" description="Helical" evidence="7">
    <location>
        <begin position="63"/>
        <end position="82"/>
    </location>
</feature>
<protein>
    <recommendedName>
        <fullName evidence="7">Endolytic murein transglycosylase</fullName>
        <ecNumber evidence="7">4.2.2.29</ecNumber>
    </recommendedName>
    <alternativeName>
        <fullName evidence="7">Peptidoglycan lytic transglycosylase</fullName>
    </alternativeName>
    <alternativeName>
        <fullName evidence="7">Peptidoglycan polymerization terminase</fullName>
    </alternativeName>
</protein>
<dbReference type="NCBIfam" id="TIGR00247">
    <property type="entry name" value="endolytic transglycosylase MltG"/>
    <property type="match status" value="1"/>
</dbReference>
<evidence type="ECO:0000313" key="9">
    <source>
        <dbReference type="EMBL" id="MEQ7847396.1"/>
    </source>
</evidence>
<keyword evidence="10" id="KW-1185">Reference proteome</keyword>
<keyword evidence="1 7" id="KW-1003">Cell membrane</keyword>
<keyword evidence="6 7" id="KW-0961">Cell wall biogenesis/degradation</keyword>
<keyword evidence="2 7" id="KW-0812">Transmembrane</keyword>